<protein>
    <submittedName>
        <fullName evidence="2">DegV family protein</fullName>
    </submittedName>
</protein>
<dbReference type="SUPFAM" id="SSF82549">
    <property type="entry name" value="DAK1/DegV-like"/>
    <property type="match status" value="1"/>
</dbReference>
<dbReference type="Gene3D" id="3.30.1180.10">
    <property type="match status" value="1"/>
</dbReference>
<dbReference type="InterPro" id="IPR050270">
    <property type="entry name" value="DegV_domain_contain"/>
</dbReference>
<reference evidence="2 3" key="1">
    <citation type="submission" date="2020-10" db="EMBL/GenBank/DDBJ databases">
        <title>ChiBAC.</title>
        <authorList>
            <person name="Zenner C."/>
            <person name="Hitch T.C.A."/>
            <person name="Clavel T."/>
        </authorList>
    </citation>
    <scope>NUCLEOTIDE SEQUENCE [LARGE SCALE GENOMIC DNA]</scope>
    <source>
        <strain evidence="2 3">DSM 109015</strain>
    </source>
</reference>
<dbReference type="PANTHER" id="PTHR33434">
    <property type="entry name" value="DEGV DOMAIN-CONTAINING PROTEIN DR_1986-RELATED"/>
    <property type="match status" value="1"/>
</dbReference>
<dbReference type="Proteomes" id="UP000768567">
    <property type="component" value="Unassembled WGS sequence"/>
</dbReference>
<dbReference type="InterPro" id="IPR043168">
    <property type="entry name" value="DegV_C"/>
</dbReference>
<dbReference type="PROSITE" id="PS51482">
    <property type="entry name" value="DEGV"/>
    <property type="match status" value="1"/>
</dbReference>
<sequence length="300" mass="33098">MSKVAFLTDSSCDIPADLAEKYGIEIACFPINLEGKEYIERRDMTNDEFYEMMREAKGVPTTAAITPLQWLEYYTRFADEGYTDLVHVTINAGGSSTNQNAHAAAHMLAEERPDCQMKIRIIDSHTYSMVFGWYVCECARKVRNGASVADAVLEMEEKFARVEVCLAAYTLKQMKKSGRISAAAAFAGELLGLRPIISLNDGISHVEAKVRGDAAVPPAMLKWVKSRVENMKDTPYMVAYTASTARRDELVKLCKKEFGHAPLCTFQLGGAVSANTGPDAVAVIFEGKPRRLCDYAPSLP</sequence>
<dbReference type="Gene3D" id="3.40.50.10170">
    <property type="match status" value="1"/>
</dbReference>
<organism evidence="2 3">
    <name type="scientific">Gemmiger gallinarum</name>
    <dbReference type="NCBI Taxonomy" id="2779354"/>
    <lineage>
        <taxon>Bacteria</taxon>
        <taxon>Bacillati</taxon>
        <taxon>Bacillota</taxon>
        <taxon>Clostridia</taxon>
        <taxon>Eubacteriales</taxon>
        <taxon>Gemmiger</taxon>
    </lineage>
</organism>
<comment type="caution">
    <text evidence="2">The sequence shown here is derived from an EMBL/GenBank/DDBJ whole genome shotgun (WGS) entry which is preliminary data.</text>
</comment>
<gene>
    <name evidence="2" type="ORF">INF35_05000</name>
</gene>
<evidence type="ECO:0000256" key="1">
    <source>
        <dbReference type="ARBA" id="ARBA00023121"/>
    </source>
</evidence>
<proteinExistence type="predicted"/>
<dbReference type="EMBL" id="JADCKC010000001">
    <property type="protein sequence ID" value="MBE5037139.1"/>
    <property type="molecule type" value="Genomic_DNA"/>
</dbReference>
<dbReference type="PANTHER" id="PTHR33434:SF2">
    <property type="entry name" value="FATTY ACID-BINDING PROTEIN TM_1468"/>
    <property type="match status" value="1"/>
</dbReference>
<dbReference type="InterPro" id="IPR003797">
    <property type="entry name" value="DegV"/>
</dbReference>
<name>A0ABR9R1W4_9FIRM</name>
<dbReference type="RefSeq" id="WP_193500391.1">
    <property type="nucleotide sequence ID" value="NZ_JADCKC010000001.1"/>
</dbReference>
<accession>A0ABR9R1W4</accession>
<keyword evidence="3" id="KW-1185">Reference proteome</keyword>
<evidence type="ECO:0000313" key="2">
    <source>
        <dbReference type="EMBL" id="MBE5037139.1"/>
    </source>
</evidence>
<dbReference type="NCBIfam" id="TIGR00762">
    <property type="entry name" value="DegV"/>
    <property type="match status" value="1"/>
</dbReference>
<evidence type="ECO:0000313" key="3">
    <source>
        <dbReference type="Proteomes" id="UP000768567"/>
    </source>
</evidence>
<dbReference type="Pfam" id="PF02645">
    <property type="entry name" value="DegV"/>
    <property type="match status" value="1"/>
</dbReference>
<keyword evidence="1" id="KW-0446">Lipid-binding</keyword>